<dbReference type="GO" id="GO:0030313">
    <property type="term" value="C:cell envelope"/>
    <property type="evidence" value="ECO:0007669"/>
    <property type="project" value="TreeGrafter"/>
</dbReference>
<keyword evidence="4" id="KW-0732">Signal</keyword>
<feature type="coiled-coil region" evidence="3">
    <location>
        <begin position="119"/>
        <end position="170"/>
    </location>
</feature>
<evidence type="ECO:0000256" key="1">
    <source>
        <dbReference type="ARBA" id="ARBA00009477"/>
    </source>
</evidence>
<gene>
    <name evidence="7" type="ORF">LX80_00300</name>
</gene>
<dbReference type="GO" id="GO:0015562">
    <property type="term" value="F:efflux transmembrane transporter activity"/>
    <property type="evidence" value="ECO:0007669"/>
    <property type="project" value="InterPro"/>
</dbReference>
<dbReference type="Gene3D" id="1.10.287.470">
    <property type="entry name" value="Helix hairpin bin"/>
    <property type="match status" value="1"/>
</dbReference>
<comment type="caution">
    <text evidence="7">The sequence shown here is derived from an EMBL/GenBank/DDBJ whole genome shotgun (WGS) entry which is preliminary data.</text>
</comment>
<reference evidence="7 8" key="1">
    <citation type="submission" date="2018-06" db="EMBL/GenBank/DDBJ databases">
        <title>Genomic Encyclopedia of Archaeal and Bacterial Type Strains, Phase II (KMG-II): from individual species to whole genera.</title>
        <authorList>
            <person name="Goeker M."/>
        </authorList>
    </citation>
    <scope>NUCLEOTIDE SEQUENCE [LARGE SCALE GENOMIC DNA]</scope>
    <source>
        <strain evidence="7 8">DSM 23241</strain>
    </source>
</reference>
<dbReference type="GO" id="GO:0015679">
    <property type="term" value="P:plasma membrane copper ion transport"/>
    <property type="evidence" value="ECO:0007669"/>
    <property type="project" value="TreeGrafter"/>
</dbReference>
<evidence type="ECO:0000259" key="5">
    <source>
        <dbReference type="Pfam" id="PF25954"/>
    </source>
</evidence>
<dbReference type="Gene3D" id="2.40.420.20">
    <property type="match status" value="1"/>
</dbReference>
<sequence>MKNIMLKKCIPAAFLIAISFFSLTACNEAAEKKEERQQYVIPDSLLKTLRIDTVKTCPLVDAITLTGMVDFNQDKQVNIYPLVSGNVEDIKVQLGDYVEKGQVLAVIKSSEMAGYSNSLVNAQTNLAVAKKNLDAQRDLFKSGLASSLDVNNAEANYQQAVAQLEMIERILKINSNNTQGNYIIKAPISGFIVQKNITNNTAIRTDNGNNLFTISDLKDVWIYANVYESNISKIHLGDPVDVTTISYPNRVFKGRIDKMMNVLDPTNKVMKVRVVLPNNDYALKPQMFASILVTNKENKQSICISSKALVFDNSRYYVLKYEGNGKAVITPVEVINTIGDKTYIASGINVGDQIIASQAILIYDTLNN</sequence>
<dbReference type="InterPro" id="IPR058792">
    <property type="entry name" value="Beta-barrel_RND_2"/>
</dbReference>
<dbReference type="SUPFAM" id="SSF111369">
    <property type="entry name" value="HlyD-like secretion proteins"/>
    <property type="match status" value="1"/>
</dbReference>
<keyword evidence="8" id="KW-1185">Reference proteome</keyword>
<dbReference type="PROSITE" id="PS51257">
    <property type="entry name" value="PROKAR_LIPOPROTEIN"/>
    <property type="match status" value="1"/>
</dbReference>
<dbReference type="GO" id="GO:0060003">
    <property type="term" value="P:copper ion export"/>
    <property type="evidence" value="ECO:0007669"/>
    <property type="project" value="TreeGrafter"/>
</dbReference>
<name>A0A2W7SFW7_9BACT</name>
<dbReference type="GO" id="GO:0016020">
    <property type="term" value="C:membrane"/>
    <property type="evidence" value="ECO:0007669"/>
    <property type="project" value="InterPro"/>
</dbReference>
<dbReference type="Gene3D" id="2.40.30.170">
    <property type="match status" value="1"/>
</dbReference>
<feature type="chain" id="PRO_5015975072" evidence="4">
    <location>
        <begin position="25"/>
        <end position="368"/>
    </location>
</feature>
<dbReference type="Pfam" id="PF25954">
    <property type="entry name" value="Beta-barrel_RND_2"/>
    <property type="match status" value="1"/>
</dbReference>
<dbReference type="RefSeq" id="WP_111293262.1">
    <property type="nucleotide sequence ID" value="NZ_QKZV01000001.1"/>
</dbReference>
<accession>A0A2W7SFW7</accession>
<proteinExistence type="inferred from homology"/>
<dbReference type="FunFam" id="2.40.30.170:FF:000010">
    <property type="entry name" value="Efflux RND transporter periplasmic adaptor subunit"/>
    <property type="match status" value="1"/>
</dbReference>
<dbReference type="OrthoDB" id="9806939at2"/>
<dbReference type="PANTHER" id="PTHR30097">
    <property type="entry name" value="CATION EFFLUX SYSTEM PROTEIN CUSB"/>
    <property type="match status" value="1"/>
</dbReference>
<evidence type="ECO:0000256" key="4">
    <source>
        <dbReference type="SAM" id="SignalP"/>
    </source>
</evidence>
<organism evidence="7 8">
    <name type="scientific">Hydrotalea sandarakina</name>
    <dbReference type="NCBI Taxonomy" id="1004304"/>
    <lineage>
        <taxon>Bacteria</taxon>
        <taxon>Pseudomonadati</taxon>
        <taxon>Bacteroidota</taxon>
        <taxon>Chitinophagia</taxon>
        <taxon>Chitinophagales</taxon>
        <taxon>Chitinophagaceae</taxon>
        <taxon>Hydrotalea</taxon>
    </lineage>
</organism>
<dbReference type="Pfam" id="PF25973">
    <property type="entry name" value="BSH_CzcB"/>
    <property type="match status" value="1"/>
</dbReference>
<dbReference type="Gene3D" id="2.40.50.100">
    <property type="match status" value="1"/>
</dbReference>
<comment type="similarity">
    <text evidence="1">Belongs to the membrane fusion protein (MFP) (TC 8.A.1) family.</text>
</comment>
<dbReference type="InterPro" id="IPR051909">
    <property type="entry name" value="MFP_Cation_Efflux"/>
</dbReference>
<feature type="signal peptide" evidence="4">
    <location>
        <begin position="1"/>
        <end position="24"/>
    </location>
</feature>
<dbReference type="InterPro" id="IPR006143">
    <property type="entry name" value="RND_pump_MFP"/>
</dbReference>
<protein>
    <submittedName>
        <fullName evidence="7">Cobalt-zinc-cadmium efflux system membrane fusion protein</fullName>
    </submittedName>
</protein>
<feature type="domain" description="CusB-like beta-barrel" evidence="5">
    <location>
        <begin position="220"/>
        <end position="295"/>
    </location>
</feature>
<keyword evidence="2" id="KW-0813">Transport</keyword>
<evidence type="ECO:0000256" key="3">
    <source>
        <dbReference type="SAM" id="Coils"/>
    </source>
</evidence>
<evidence type="ECO:0000313" key="8">
    <source>
        <dbReference type="Proteomes" id="UP000249720"/>
    </source>
</evidence>
<dbReference type="AlphaFoldDB" id="A0A2W7SFW7"/>
<dbReference type="Proteomes" id="UP000249720">
    <property type="component" value="Unassembled WGS sequence"/>
</dbReference>
<evidence type="ECO:0000259" key="6">
    <source>
        <dbReference type="Pfam" id="PF25973"/>
    </source>
</evidence>
<keyword evidence="3" id="KW-0175">Coiled coil</keyword>
<dbReference type="NCBIfam" id="TIGR01730">
    <property type="entry name" value="RND_mfp"/>
    <property type="match status" value="1"/>
</dbReference>
<evidence type="ECO:0000256" key="2">
    <source>
        <dbReference type="ARBA" id="ARBA00022448"/>
    </source>
</evidence>
<dbReference type="InterPro" id="IPR058647">
    <property type="entry name" value="BSH_CzcB-like"/>
</dbReference>
<feature type="domain" description="CzcB-like barrel-sandwich hybrid" evidence="6">
    <location>
        <begin position="76"/>
        <end position="216"/>
    </location>
</feature>
<dbReference type="EMBL" id="QKZV01000001">
    <property type="protein sequence ID" value="PZX65807.1"/>
    <property type="molecule type" value="Genomic_DNA"/>
</dbReference>
<evidence type="ECO:0000313" key="7">
    <source>
        <dbReference type="EMBL" id="PZX65807.1"/>
    </source>
</evidence>
<dbReference type="PANTHER" id="PTHR30097:SF4">
    <property type="entry name" value="SLR6042 PROTEIN"/>
    <property type="match status" value="1"/>
</dbReference>